<reference evidence="3" key="1">
    <citation type="submission" date="2020-06" db="EMBL/GenBank/DDBJ databases">
        <authorList>
            <person name="Li T."/>
            <person name="Hu X."/>
            <person name="Zhang T."/>
            <person name="Song X."/>
            <person name="Zhang H."/>
            <person name="Dai N."/>
            <person name="Sheng W."/>
            <person name="Hou X."/>
            <person name="Wei L."/>
        </authorList>
    </citation>
    <scope>NUCLEOTIDE SEQUENCE</scope>
    <source>
        <strain evidence="3">G02</strain>
        <tissue evidence="3">Leaf</tissue>
    </source>
</reference>
<comment type="caution">
    <text evidence="3">The sequence shown here is derived from an EMBL/GenBank/DDBJ whole genome shotgun (WGS) entry which is preliminary data.</text>
</comment>
<feature type="domain" description="RIN4 pathogenic type III effector avirulence factor Avr cleavage site" evidence="2">
    <location>
        <begin position="2"/>
        <end position="29"/>
    </location>
</feature>
<accession>A0AAW2W6E5</accession>
<proteinExistence type="predicted"/>
<evidence type="ECO:0000259" key="2">
    <source>
        <dbReference type="Pfam" id="PF05627"/>
    </source>
</evidence>
<reference evidence="3" key="2">
    <citation type="journal article" date="2024" name="Plant">
        <title>Genomic evolution and insights into agronomic trait innovations of Sesamum species.</title>
        <authorList>
            <person name="Miao H."/>
            <person name="Wang L."/>
            <person name="Qu L."/>
            <person name="Liu H."/>
            <person name="Sun Y."/>
            <person name="Le M."/>
            <person name="Wang Q."/>
            <person name="Wei S."/>
            <person name="Zheng Y."/>
            <person name="Lin W."/>
            <person name="Duan Y."/>
            <person name="Cao H."/>
            <person name="Xiong S."/>
            <person name="Wang X."/>
            <person name="Wei L."/>
            <person name="Li C."/>
            <person name="Ma Q."/>
            <person name="Ju M."/>
            <person name="Zhao R."/>
            <person name="Li G."/>
            <person name="Mu C."/>
            <person name="Tian Q."/>
            <person name="Mei H."/>
            <person name="Zhang T."/>
            <person name="Gao T."/>
            <person name="Zhang H."/>
        </authorList>
    </citation>
    <scope>NUCLEOTIDE SEQUENCE</scope>
    <source>
        <strain evidence="3">G02</strain>
    </source>
</reference>
<dbReference type="PANTHER" id="PTHR33882:SF11">
    <property type="entry name" value="RPM1-INTERACTING PROTEIN 4 (RIN4) FAMILY PROTEIN"/>
    <property type="match status" value="1"/>
</dbReference>
<name>A0AAW2W6E5_SESRA</name>
<sequence>MSVPEFGGWDGKSETNYSVVFSQARANKKKHKSEVPARSHNSLGNEFELLPQDHLGDVDPFPATSSDQLRGVINVTREGEMNDVEEENGEKEVTMGGETRDERRGKR</sequence>
<organism evidence="3">
    <name type="scientific">Sesamum radiatum</name>
    <name type="common">Black benniseed</name>
    <dbReference type="NCBI Taxonomy" id="300843"/>
    <lineage>
        <taxon>Eukaryota</taxon>
        <taxon>Viridiplantae</taxon>
        <taxon>Streptophyta</taxon>
        <taxon>Embryophyta</taxon>
        <taxon>Tracheophyta</taxon>
        <taxon>Spermatophyta</taxon>
        <taxon>Magnoliopsida</taxon>
        <taxon>eudicotyledons</taxon>
        <taxon>Gunneridae</taxon>
        <taxon>Pentapetalae</taxon>
        <taxon>asterids</taxon>
        <taxon>lamiids</taxon>
        <taxon>Lamiales</taxon>
        <taxon>Pedaliaceae</taxon>
        <taxon>Sesamum</taxon>
    </lineage>
</organism>
<dbReference type="AlphaFoldDB" id="A0AAW2W6E5"/>
<evidence type="ECO:0000256" key="1">
    <source>
        <dbReference type="SAM" id="MobiDB-lite"/>
    </source>
</evidence>
<dbReference type="PANTHER" id="PTHR33882">
    <property type="entry name" value="PATHOGENIC TYPE III EFFECTOR AVIRULENCE FACTOR AVR AVRRPT-CLEAVAGE: CLEAVAGE SITE PROTEIN"/>
    <property type="match status" value="1"/>
</dbReference>
<protein>
    <recommendedName>
        <fullName evidence="2">RIN4 pathogenic type III effector avirulence factor Avr cleavage site domain-containing protein</fullName>
    </recommendedName>
</protein>
<dbReference type="Pfam" id="PF05627">
    <property type="entry name" value="AvrRpt-cleavage"/>
    <property type="match status" value="1"/>
</dbReference>
<evidence type="ECO:0000313" key="3">
    <source>
        <dbReference type="EMBL" id="KAL0437167.1"/>
    </source>
</evidence>
<feature type="region of interest" description="Disordered" evidence="1">
    <location>
        <begin position="24"/>
        <end position="107"/>
    </location>
</feature>
<dbReference type="EMBL" id="JACGWJ010000002">
    <property type="protein sequence ID" value="KAL0437167.1"/>
    <property type="molecule type" value="Genomic_DNA"/>
</dbReference>
<dbReference type="InterPro" id="IPR008700">
    <property type="entry name" value="TypeIII_avirulence_cleave"/>
</dbReference>
<gene>
    <name evidence="3" type="ORF">Sradi_0424600</name>
</gene>
<feature type="compositionally biased region" description="Basic and acidic residues" evidence="1">
    <location>
        <begin position="90"/>
        <end position="107"/>
    </location>
</feature>